<evidence type="ECO:0008006" key="4">
    <source>
        <dbReference type="Google" id="ProtNLM"/>
    </source>
</evidence>
<dbReference type="Proteomes" id="UP000635477">
    <property type="component" value="Unassembled WGS sequence"/>
</dbReference>
<evidence type="ECO:0000256" key="1">
    <source>
        <dbReference type="SAM" id="MobiDB-lite"/>
    </source>
</evidence>
<dbReference type="SUPFAM" id="SSF52540">
    <property type="entry name" value="P-loop containing nucleoside triphosphate hydrolases"/>
    <property type="match status" value="1"/>
</dbReference>
<dbReference type="Gene3D" id="3.40.50.300">
    <property type="entry name" value="P-loop containing nucleotide triphosphate hydrolases"/>
    <property type="match status" value="1"/>
</dbReference>
<dbReference type="OrthoDB" id="6513042at2759"/>
<dbReference type="AlphaFoldDB" id="A0A8H4US19"/>
<organism evidence="2 3">
    <name type="scientific">Fusarium zealandicum</name>
    <dbReference type="NCBI Taxonomy" id="1053134"/>
    <lineage>
        <taxon>Eukaryota</taxon>
        <taxon>Fungi</taxon>
        <taxon>Dikarya</taxon>
        <taxon>Ascomycota</taxon>
        <taxon>Pezizomycotina</taxon>
        <taxon>Sordariomycetes</taxon>
        <taxon>Hypocreomycetidae</taxon>
        <taxon>Hypocreales</taxon>
        <taxon>Nectriaceae</taxon>
        <taxon>Fusarium</taxon>
        <taxon>Fusarium staphyleae species complex</taxon>
    </lineage>
</organism>
<gene>
    <name evidence="2" type="ORF">FZEAL_1782</name>
</gene>
<evidence type="ECO:0000313" key="2">
    <source>
        <dbReference type="EMBL" id="KAF4982633.1"/>
    </source>
</evidence>
<reference evidence="2" key="1">
    <citation type="journal article" date="2020" name="BMC Genomics">
        <title>Correction to: Identification and distribution of gene clusters required for synthesis of sphingolipid metabolism inhibitors in diverse species of the filamentous fungus Fusarium.</title>
        <authorList>
            <person name="Kim H.S."/>
            <person name="Lohmar J.M."/>
            <person name="Busman M."/>
            <person name="Brown D.W."/>
            <person name="Naumann T.A."/>
            <person name="Divon H.H."/>
            <person name="Lysoe E."/>
            <person name="Uhlig S."/>
            <person name="Proctor R.H."/>
        </authorList>
    </citation>
    <scope>NUCLEOTIDE SEQUENCE</scope>
    <source>
        <strain evidence="2">NRRL 22465</strain>
    </source>
</reference>
<protein>
    <recommendedName>
        <fullName evidence="4">DNA2/NAM7 helicase helicase domain-containing protein</fullName>
    </recommendedName>
</protein>
<proteinExistence type="predicted"/>
<evidence type="ECO:0000313" key="3">
    <source>
        <dbReference type="Proteomes" id="UP000635477"/>
    </source>
</evidence>
<keyword evidence="3" id="KW-1185">Reference proteome</keyword>
<name>A0A8H4US19_9HYPO</name>
<comment type="caution">
    <text evidence="2">The sequence shown here is derived from an EMBL/GenBank/DDBJ whole genome shotgun (WGS) entry which is preliminary data.</text>
</comment>
<dbReference type="EMBL" id="JABEYC010000104">
    <property type="protein sequence ID" value="KAF4982633.1"/>
    <property type="molecule type" value="Genomic_DNA"/>
</dbReference>
<reference evidence="2" key="2">
    <citation type="submission" date="2020-05" db="EMBL/GenBank/DDBJ databases">
        <authorList>
            <person name="Kim H.-S."/>
            <person name="Proctor R.H."/>
            <person name="Brown D.W."/>
        </authorList>
    </citation>
    <scope>NUCLEOTIDE SEQUENCE</scope>
    <source>
        <strain evidence="2">NRRL 22465</strain>
    </source>
</reference>
<feature type="region of interest" description="Disordered" evidence="1">
    <location>
        <begin position="708"/>
        <end position="738"/>
    </location>
</feature>
<accession>A0A8H4US19</accession>
<dbReference type="InterPro" id="IPR027417">
    <property type="entry name" value="P-loop_NTPase"/>
</dbReference>
<sequence length="856" mass="95998">MRSKKITDERPCGLYYPEASIVLGGQKIGFPDRLHMQFILSAPKCSYPFVGLGIRFPRKDGNAATFYQLHSGQPSLDKRVDIKFFPGTFTVSGRELSDTEYGALFGADVAENKMSVVHLTLIPGSTPVIEGLGLPFVGATPEIDGYVNSEEKIQGFRSLSDIATQTEFSFIFRDRGILPKAAAGFEKDVPARIGPVYPYGTYHAWDVEHFYKLLPAHLGVTQYPKTYRFDGPNEAQTSLTQSIVQDIFWLIQDVKEIRSIQLDARFIWMRNKPTSNTVSLYMIITLSDEFKGDYVHTLSRMLKKGTPVRIFFRPPLGDNEEGGLFWEGRVMPQNIPDYPDGGNLIVHIQHPHPGALPSHHSHNQKEKVYLKLDVKPDVPRRRVEAVSRVFEPQPARMGNNRLVMMNRLLQDFMMGRGFLSLLDSSVSDDQPTAIAGSPNFIDLPPSRLEMAFLGKYPSLLESSPSDDGISSLAFEFEKPCLEDSLVSLRRDDASASAGSALLPPKVNLIGNIEHAFMGAILSKIRPQTRSRFEQYLEMVPLGLVGIFGSAASGKTEILAVTALIYIANFKLVYASAPTHASTTNFAVRLYRVGREVVQAYNENTFITQRRTLPLVVRGYKTDTELLAFIEVITQESANYLFTHPDRSKWGMTLSLCEWLLKIIQFANFDLDPLDDPALFRIREAFETEDQYAGLRSFVVGDTTWEDLEEPAKESAKKRKPTVPLAQPESASAQSALPEPQTADQIYHLFEVILRTARAICTMPHMSDENPYRKFKDQADAIVLDEAGEMWKADALLVWGDTFRPIAMAGDEKQSPAVMSILQKKDGYYVNRFEAHARTSILEHLARTGHACFVLEN</sequence>